<dbReference type="OrthoDB" id="2433381at2759"/>
<dbReference type="CDD" id="cd00200">
    <property type="entry name" value="WD40"/>
    <property type="match status" value="1"/>
</dbReference>
<organism evidence="7 8">
    <name type="scientific">Linnemannia gamsii</name>
    <dbReference type="NCBI Taxonomy" id="64522"/>
    <lineage>
        <taxon>Eukaryota</taxon>
        <taxon>Fungi</taxon>
        <taxon>Fungi incertae sedis</taxon>
        <taxon>Mucoromycota</taxon>
        <taxon>Mortierellomycotina</taxon>
        <taxon>Mortierellomycetes</taxon>
        <taxon>Mortierellales</taxon>
        <taxon>Mortierellaceae</taxon>
        <taxon>Linnemannia</taxon>
    </lineage>
</organism>
<evidence type="ECO:0000313" key="7">
    <source>
        <dbReference type="EMBL" id="KAG0300936.1"/>
    </source>
</evidence>
<dbReference type="SUPFAM" id="SSF141571">
    <property type="entry name" value="Pentapeptide repeat-like"/>
    <property type="match status" value="1"/>
</dbReference>
<evidence type="ECO:0000256" key="2">
    <source>
        <dbReference type="ARBA" id="ARBA00022737"/>
    </source>
</evidence>
<feature type="repeat" description="WD" evidence="3">
    <location>
        <begin position="1342"/>
        <end position="1383"/>
    </location>
</feature>
<dbReference type="Gene3D" id="2.160.20.80">
    <property type="entry name" value="E3 ubiquitin-protein ligase SopA"/>
    <property type="match status" value="1"/>
</dbReference>
<dbReference type="InterPro" id="IPR001680">
    <property type="entry name" value="WD40_rpt"/>
</dbReference>
<evidence type="ECO:0000256" key="4">
    <source>
        <dbReference type="SAM" id="MobiDB-lite"/>
    </source>
</evidence>
<dbReference type="InterPro" id="IPR019775">
    <property type="entry name" value="WD40_repeat_CS"/>
</dbReference>
<dbReference type="InterPro" id="IPR015943">
    <property type="entry name" value="WD40/YVTN_repeat-like_dom_sf"/>
</dbReference>
<dbReference type="Pfam" id="PF00805">
    <property type="entry name" value="Pentapeptide"/>
    <property type="match status" value="1"/>
</dbReference>
<dbReference type="PROSITE" id="PS50294">
    <property type="entry name" value="WD_REPEATS_REGION"/>
    <property type="match status" value="4"/>
</dbReference>
<dbReference type="PROSITE" id="PS00678">
    <property type="entry name" value="WD_REPEATS_1"/>
    <property type="match status" value="1"/>
</dbReference>
<dbReference type="EMBL" id="JAAAIN010001692">
    <property type="protein sequence ID" value="KAG0300936.1"/>
    <property type="molecule type" value="Genomic_DNA"/>
</dbReference>
<feature type="compositionally biased region" description="Low complexity" evidence="4">
    <location>
        <begin position="997"/>
        <end position="1013"/>
    </location>
</feature>
<feature type="compositionally biased region" description="Polar residues" evidence="4">
    <location>
        <begin position="966"/>
        <end position="991"/>
    </location>
</feature>
<dbReference type="PANTHER" id="PTHR22847">
    <property type="entry name" value="WD40 REPEAT PROTEIN"/>
    <property type="match status" value="1"/>
</dbReference>
<dbReference type="InterPro" id="IPR024977">
    <property type="entry name" value="Apc4-like_WD40_dom"/>
</dbReference>
<dbReference type="InterPro" id="IPR027417">
    <property type="entry name" value="P-loop_NTPase"/>
</dbReference>
<feature type="non-terminal residue" evidence="7">
    <location>
        <position position="1396"/>
    </location>
</feature>
<keyword evidence="8" id="KW-1185">Reference proteome</keyword>
<dbReference type="InterPro" id="IPR056251">
    <property type="entry name" value="Arm_rpt_dom"/>
</dbReference>
<dbReference type="Pfam" id="PF00400">
    <property type="entry name" value="WD40"/>
    <property type="match status" value="3"/>
</dbReference>
<dbReference type="PANTHER" id="PTHR22847:SF637">
    <property type="entry name" value="WD REPEAT DOMAIN 5B"/>
    <property type="match status" value="1"/>
</dbReference>
<dbReference type="SUPFAM" id="SSF50978">
    <property type="entry name" value="WD40 repeat-like"/>
    <property type="match status" value="1"/>
</dbReference>
<sequence>MTIFKIFSAKPAKTTDAKKASAKVLEAKLTPLQLSPEIFPQNMSRPVVKAELPLLGARINHTPQLVLCNHLLPRQSLLPSSLSTGMGPANPASRESPTGSNIMCPDESWRTWLEAIEQDPTEQDRLRWLPKKLVDEFANEVNNNATAIAEAVLLGPILDRETYRNLLCCFISKFEATKLLDVDLLQGLVQLAQSASSGYLLDDDLVWILRVLYKRFEATHLPDLEEKRHQQPCNHVLHLTIATSRLLDIMVEGKVKDLNRTNDHAPLRNLLHKLRTFDDPYLRFQVAYAYNALQHVPDDETTLQTIMRFAGGLTMATAGAASVFKIDPESLIKGIGNIQQAIAHAHDIAKSIKEGTQSLRAGGEGIVDSILKSFVSGQKRAWYLALQGAQVMIQNGQLADFKVALLTLACQHDRDFQWGICQLLGEIIFDPLWDRGTQLQAIKCLGELYNNQDWGRDVSIKRWILTILQQTSCHSDPTVREQSGTLLLSLRKDGHVAFPLFYPMGARLPLPSRSLLLANVQEIPLVEFQLNKLKIQRLAEERLAVYIPPRAIPNLNAPTDRTFPLLEKVQEFLASPRHVFLILGASGAGKSTFNSFLERDLLTNYNTNRPFPLYINLPAIDRPETDMIAKQLSFYNFSDAQIQELKENRQFVLICDGYDESHLETNLYVTNQLNRPESWNVKMIISCRSSYLGPDYQDQFRPQANNRYHSDSVNVFQEVAIAPFSSSQIHDYVKQFVRSPETQELFDGRPVWSVQEYLDKLQAIPNMMDLVKNPFLLSLSLRTLPLVVQDVLDLSKIVVTRLVVYDTFIDQWLEVNKKRLQNSRLTPAATLAWRNLLDDGFELNVVCYLKKLASAIFSEQDGNPVVHYSHYTDKDTWKAEFFSPESAVQLLRESSPLSRTGNQYQFIHGSLLEYFYSRDVINQDGEQPPPVSSTQSFDYSSSQEIDDIFSSWSSNNPYLQHFSPVVSQPATSPTGQISTNPFLRASTNPFKRNSDNPFSSPPTTSDIPPSGSTGRSTLRPRRDLIERRAPQILPGVESLRNKNPLDGPLSQRNLAKEPTILQFLAERVQGDPDFKKRLFAMIEQSKTDIQASQSASNAITILVRAGVRFNGMDLKGIRIPGANLSGGEFDSTQLQGADLTDVNLSSSWLRQANLSRTKMDGVQFGESQYLRESFSVHSCGYSPDGRKLAVGCSDGIIRVYNAESLERLYIISAHTSAVTCLAFSPRVQEISSASEGTSVKLWDTQNGGRGPELVGHTNRVTCLAYSRNGLLVASGSWDKSVRLWFVSGRHNYANPAGPVLVGHENCVTSIAFSPNDREIASGSWDMTVRLWDVHLGTPRAVIEGHTDWVLCVAYSPTGRHIASGSQDMTIRLLDATTTDTNRFIWAGHTDAVTCVA</sequence>
<feature type="region of interest" description="Disordered" evidence="4">
    <location>
        <begin position="82"/>
        <end position="101"/>
    </location>
</feature>
<comment type="caution">
    <text evidence="7">The sequence shown here is derived from an EMBL/GenBank/DDBJ whole genome shotgun (WGS) entry which is preliminary data.</text>
</comment>
<feature type="repeat" description="WD" evidence="3">
    <location>
        <begin position="1253"/>
        <end position="1284"/>
    </location>
</feature>
<feature type="repeat" description="WD" evidence="3">
    <location>
        <begin position="1300"/>
        <end position="1333"/>
    </location>
</feature>
<keyword evidence="2" id="KW-0677">Repeat</keyword>
<feature type="domain" description="Arm-like repeat" evidence="6">
    <location>
        <begin position="116"/>
        <end position="474"/>
    </location>
</feature>
<evidence type="ECO:0000259" key="6">
    <source>
        <dbReference type="Pfam" id="PF23948"/>
    </source>
</evidence>
<accession>A0A9P6QWA5</accession>
<dbReference type="InterPro" id="IPR036322">
    <property type="entry name" value="WD40_repeat_dom_sf"/>
</dbReference>
<dbReference type="PROSITE" id="PS50082">
    <property type="entry name" value="WD_REPEATS_2"/>
    <property type="match status" value="4"/>
</dbReference>
<evidence type="ECO:0000256" key="3">
    <source>
        <dbReference type="PROSITE-ProRule" id="PRU00221"/>
    </source>
</evidence>
<name>A0A9P6QWA5_9FUNG</name>
<proteinExistence type="predicted"/>
<reference evidence="7" key="1">
    <citation type="journal article" date="2020" name="Fungal Divers.">
        <title>Resolving the Mortierellaceae phylogeny through synthesis of multi-gene phylogenetics and phylogenomics.</title>
        <authorList>
            <person name="Vandepol N."/>
            <person name="Liber J."/>
            <person name="Desiro A."/>
            <person name="Na H."/>
            <person name="Kennedy M."/>
            <person name="Barry K."/>
            <person name="Grigoriev I.V."/>
            <person name="Miller A.N."/>
            <person name="O'Donnell K."/>
            <person name="Stajich J.E."/>
            <person name="Bonito G."/>
        </authorList>
    </citation>
    <scope>NUCLEOTIDE SEQUENCE</scope>
    <source>
        <strain evidence="7">NVP60</strain>
    </source>
</reference>
<feature type="domain" description="Anaphase-promoting complex subunit 4-like WD40" evidence="5">
    <location>
        <begin position="1172"/>
        <end position="1224"/>
    </location>
</feature>
<evidence type="ECO:0000259" key="5">
    <source>
        <dbReference type="Pfam" id="PF12894"/>
    </source>
</evidence>
<dbReference type="InterPro" id="IPR001646">
    <property type="entry name" value="5peptide_repeat"/>
</dbReference>
<evidence type="ECO:0000313" key="8">
    <source>
        <dbReference type="Proteomes" id="UP000823405"/>
    </source>
</evidence>
<dbReference type="SMART" id="SM00320">
    <property type="entry name" value="WD40"/>
    <property type="match status" value="5"/>
</dbReference>
<protein>
    <recommendedName>
        <fullName evidence="9">WD40 repeat-like protein</fullName>
    </recommendedName>
</protein>
<dbReference type="Pfam" id="PF12894">
    <property type="entry name" value="ANAPC4_WD40"/>
    <property type="match status" value="1"/>
</dbReference>
<feature type="compositionally biased region" description="Basic and acidic residues" evidence="4">
    <location>
        <begin position="1020"/>
        <end position="1029"/>
    </location>
</feature>
<gene>
    <name evidence="7" type="ORF">BGZ97_003014</name>
</gene>
<dbReference type="Proteomes" id="UP000823405">
    <property type="component" value="Unassembled WGS sequence"/>
</dbReference>
<evidence type="ECO:0000256" key="1">
    <source>
        <dbReference type="ARBA" id="ARBA00022574"/>
    </source>
</evidence>
<dbReference type="Gene3D" id="2.130.10.10">
    <property type="entry name" value="YVTN repeat-like/Quinoprotein amine dehydrogenase"/>
    <property type="match status" value="2"/>
</dbReference>
<feature type="repeat" description="WD" evidence="3">
    <location>
        <begin position="1211"/>
        <end position="1247"/>
    </location>
</feature>
<dbReference type="SUPFAM" id="SSF52540">
    <property type="entry name" value="P-loop containing nucleoside triphosphate hydrolases"/>
    <property type="match status" value="1"/>
</dbReference>
<keyword evidence="1 3" id="KW-0853">WD repeat</keyword>
<dbReference type="Gene3D" id="3.40.50.300">
    <property type="entry name" value="P-loop containing nucleotide triphosphate hydrolases"/>
    <property type="match status" value="1"/>
</dbReference>
<feature type="region of interest" description="Disordered" evidence="4">
    <location>
        <begin position="966"/>
        <end position="1051"/>
    </location>
</feature>
<dbReference type="Pfam" id="PF23948">
    <property type="entry name" value="ARM_5"/>
    <property type="match status" value="1"/>
</dbReference>
<dbReference type="GO" id="GO:1990234">
    <property type="term" value="C:transferase complex"/>
    <property type="evidence" value="ECO:0007669"/>
    <property type="project" value="UniProtKB-ARBA"/>
</dbReference>
<evidence type="ECO:0008006" key="9">
    <source>
        <dbReference type="Google" id="ProtNLM"/>
    </source>
</evidence>